<protein>
    <recommendedName>
        <fullName evidence="8">Ribose/galactose/methyl galactoside import ATP-binding protein</fullName>
        <ecNumber evidence="8">7.5.2.11</ecNumber>
    </recommendedName>
</protein>
<evidence type="ECO:0000256" key="3">
    <source>
        <dbReference type="ARBA" id="ARBA00022737"/>
    </source>
</evidence>
<dbReference type="PANTHER" id="PTHR43790">
    <property type="entry name" value="CARBOHYDRATE TRANSPORT ATP-BINDING PROTEIN MG119-RELATED"/>
    <property type="match status" value="1"/>
</dbReference>
<accession>A0A939NMW8</accession>
<dbReference type="EC" id="7.5.2.11" evidence="8"/>
<proteinExistence type="inferred from homology"/>
<evidence type="ECO:0000259" key="9">
    <source>
        <dbReference type="Pfam" id="PF00005"/>
    </source>
</evidence>
<dbReference type="Pfam" id="PF00005">
    <property type="entry name" value="ABC_tran"/>
    <property type="match status" value="1"/>
</dbReference>
<comment type="catalytic activity">
    <reaction evidence="8">
        <text>D-galactose(out) + ATP + H2O = D-galactose(in) + ADP + phosphate + H(+)</text>
        <dbReference type="Rhea" id="RHEA:60156"/>
        <dbReference type="ChEBI" id="CHEBI:4139"/>
        <dbReference type="ChEBI" id="CHEBI:15377"/>
        <dbReference type="ChEBI" id="CHEBI:15378"/>
        <dbReference type="ChEBI" id="CHEBI:30616"/>
        <dbReference type="ChEBI" id="CHEBI:43474"/>
        <dbReference type="ChEBI" id="CHEBI:456216"/>
        <dbReference type="EC" id="7.5.2.11"/>
    </reaction>
</comment>
<feature type="domain" description="ABC transporter" evidence="9">
    <location>
        <begin position="3"/>
        <end position="122"/>
    </location>
</feature>
<keyword evidence="4 8" id="KW-0547">Nucleotide-binding</keyword>
<dbReference type="PANTHER" id="PTHR43790:SF7">
    <property type="entry name" value="GALACTOSE_METHYL GALACTOSIDE IMPORT ATP-BINDING PROTEIN MGLA"/>
    <property type="match status" value="1"/>
</dbReference>
<evidence type="ECO:0000313" key="11">
    <source>
        <dbReference type="Proteomes" id="UP000664620"/>
    </source>
</evidence>
<comment type="similarity">
    <text evidence="8">Belongs to the ABC transporter superfamily.</text>
</comment>
<evidence type="ECO:0000256" key="1">
    <source>
        <dbReference type="ARBA" id="ARBA00022448"/>
    </source>
</evidence>
<keyword evidence="7 8" id="KW-0472">Membrane</keyword>
<evidence type="ECO:0000256" key="8">
    <source>
        <dbReference type="RuleBase" id="RU367029"/>
    </source>
</evidence>
<evidence type="ECO:0000256" key="2">
    <source>
        <dbReference type="ARBA" id="ARBA00022475"/>
    </source>
</evidence>
<dbReference type="InterPro" id="IPR003439">
    <property type="entry name" value="ABC_transporter-like_ATP-bd"/>
</dbReference>
<dbReference type="AlphaFoldDB" id="A0A939NMW8"/>
<comment type="subcellular location">
    <subcellularLocation>
        <location evidence="8">Cell inner membrane</location>
        <topology evidence="8">Peripheral membrane protein</topology>
    </subcellularLocation>
</comment>
<dbReference type="InterPro" id="IPR027417">
    <property type="entry name" value="P-loop_NTPase"/>
</dbReference>
<keyword evidence="8" id="KW-0762">Sugar transport</keyword>
<evidence type="ECO:0000313" key="10">
    <source>
        <dbReference type="EMBL" id="MBO2029262.1"/>
    </source>
</evidence>
<evidence type="ECO:0000256" key="7">
    <source>
        <dbReference type="ARBA" id="ARBA00023136"/>
    </source>
</evidence>
<organism evidence="10 11">
    <name type="scientific">Klebsiella pneumoniae</name>
    <dbReference type="NCBI Taxonomy" id="573"/>
    <lineage>
        <taxon>Bacteria</taxon>
        <taxon>Pseudomonadati</taxon>
        <taxon>Pseudomonadota</taxon>
        <taxon>Gammaproteobacteria</taxon>
        <taxon>Enterobacterales</taxon>
        <taxon>Enterobacteriaceae</taxon>
        <taxon>Klebsiella/Raoultella group</taxon>
        <taxon>Klebsiella</taxon>
        <taxon>Klebsiella pneumoniae complex</taxon>
    </lineage>
</organism>
<keyword evidence="8" id="KW-0997">Cell inner membrane</keyword>
<gene>
    <name evidence="10" type="ORF">J4734_11710</name>
</gene>
<dbReference type="InterPro" id="IPR050107">
    <property type="entry name" value="ABC_carbohydrate_import_ATPase"/>
</dbReference>
<comment type="function">
    <text evidence="8">Part of an ABC transporter complex involved in carbohydrate import. Could be involved in ribose, galactose and/or methyl galactoside import. Responsible for energy coupling to the transport system.</text>
</comment>
<reference evidence="10" key="1">
    <citation type="submission" date="2021-03" db="EMBL/GenBank/DDBJ databases">
        <title>Molecular epidemiology and mechanisms of colistin and carbapenem resistance in Enterobacteriaceae from clinical isolates, the environment and porcine samples in Pretoria, South Africa.</title>
        <authorList>
            <person name="Bogoshi D."/>
            <person name="Mbelle N.M."/>
            <person name="Naidoo V."/>
            <person name="Osei Sekyere J."/>
        </authorList>
    </citation>
    <scope>NUCLEOTIDE SEQUENCE</scope>
    <source>
        <strain evidence="10">C034</strain>
    </source>
</reference>
<dbReference type="SUPFAM" id="SSF52540">
    <property type="entry name" value="P-loop containing nucleoside triphosphate hydrolases"/>
    <property type="match status" value="1"/>
</dbReference>
<comment type="caution">
    <text evidence="10">The sequence shown here is derived from an EMBL/GenBank/DDBJ whole genome shotgun (WGS) entry which is preliminary data.</text>
</comment>
<evidence type="ECO:0000256" key="4">
    <source>
        <dbReference type="ARBA" id="ARBA00022741"/>
    </source>
</evidence>
<dbReference type="Proteomes" id="UP000664620">
    <property type="component" value="Unassembled WGS sequence"/>
</dbReference>
<keyword evidence="3" id="KW-0677">Repeat</keyword>
<evidence type="ECO:0000256" key="6">
    <source>
        <dbReference type="ARBA" id="ARBA00022967"/>
    </source>
</evidence>
<keyword evidence="1 8" id="KW-0813">Transport</keyword>
<dbReference type="GO" id="GO:0005524">
    <property type="term" value="F:ATP binding"/>
    <property type="evidence" value="ECO:0007669"/>
    <property type="project" value="UniProtKB-UniRule"/>
</dbReference>
<dbReference type="EMBL" id="JAGETO010000040">
    <property type="protein sequence ID" value="MBO2029262.1"/>
    <property type="molecule type" value="Genomic_DNA"/>
</dbReference>
<dbReference type="GO" id="GO:0005886">
    <property type="term" value="C:plasma membrane"/>
    <property type="evidence" value="ECO:0007669"/>
    <property type="project" value="UniProtKB-SubCell"/>
</dbReference>
<name>A0A939NMW8_KLEPN</name>
<keyword evidence="2" id="KW-1003">Cell membrane</keyword>
<evidence type="ECO:0000256" key="5">
    <source>
        <dbReference type="ARBA" id="ARBA00022840"/>
    </source>
</evidence>
<dbReference type="GO" id="GO:0043211">
    <property type="term" value="F:ABC-type carbohydrate transporter activity"/>
    <property type="evidence" value="ECO:0007669"/>
    <property type="project" value="UniProtKB-UniRule"/>
</dbReference>
<dbReference type="Gene3D" id="3.40.50.300">
    <property type="entry name" value="P-loop containing nucleotide triphosphate hydrolases"/>
    <property type="match status" value="1"/>
</dbReference>
<keyword evidence="5 8" id="KW-0067">ATP-binding</keyword>
<dbReference type="GO" id="GO:0016887">
    <property type="term" value="F:ATP hydrolysis activity"/>
    <property type="evidence" value="ECO:0007669"/>
    <property type="project" value="InterPro"/>
</dbReference>
<sequence>MMPCQRGEVHLNGESIGKSRFQQRLKKGLALVPEDRQGEGVVQMMSIQANMTLSDFSLQVPPRWRWLNPQRRDLRERDDPAAGDQGQRRHIAHLAERRQSTKVVLGKALMTQPQVVFLDEPTRHRRRRETDVYHLIGKWLSRGWR</sequence>
<keyword evidence="6 8" id="KW-1278">Translocase</keyword>